<evidence type="ECO:0000256" key="7">
    <source>
        <dbReference type="PROSITE-ProRule" id="PRU00284"/>
    </source>
</evidence>
<feature type="transmembrane region" description="Helical" evidence="9">
    <location>
        <begin position="9"/>
        <end position="29"/>
    </location>
</feature>
<evidence type="ECO:0000313" key="13">
    <source>
        <dbReference type="Proteomes" id="UP000075531"/>
    </source>
</evidence>
<keyword evidence="8" id="KW-0175">Coiled coil</keyword>
<dbReference type="Proteomes" id="UP000075531">
    <property type="component" value="Unassembled WGS sequence"/>
</dbReference>
<evidence type="ECO:0000256" key="1">
    <source>
        <dbReference type="ARBA" id="ARBA00004141"/>
    </source>
</evidence>
<dbReference type="GO" id="GO:0016020">
    <property type="term" value="C:membrane"/>
    <property type="evidence" value="ECO:0007669"/>
    <property type="project" value="UniProtKB-SubCell"/>
</dbReference>
<name>A0A151B6V8_9CLOT</name>
<evidence type="ECO:0000259" key="11">
    <source>
        <dbReference type="PROSITE" id="PS50885"/>
    </source>
</evidence>
<accession>A0A151B6V8</accession>
<evidence type="ECO:0000256" key="5">
    <source>
        <dbReference type="ARBA" id="ARBA00023224"/>
    </source>
</evidence>
<dbReference type="PROSITE" id="PS50111">
    <property type="entry name" value="CHEMOTAXIS_TRANSDUC_2"/>
    <property type="match status" value="1"/>
</dbReference>
<dbReference type="Pfam" id="PF00672">
    <property type="entry name" value="HAMP"/>
    <property type="match status" value="1"/>
</dbReference>
<dbReference type="InterPro" id="IPR029095">
    <property type="entry name" value="NarX-like_N"/>
</dbReference>
<dbReference type="InterPro" id="IPR004089">
    <property type="entry name" value="MCPsignal_dom"/>
</dbReference>
<dbReference type="SMART" id="SM00304">
    <property type="entry name" value="HAMP"/>
    <property type="match status" value="1"/>
</dbReference>
<evidence type="ECO:0000256" key="4">
    <source>
        <dbReference type="ARBA" id="ARBA00023136"/>
    </source>
</evidence>
<proteinExistence type="inferred from homology"/>
<comment type="caution">
    <text evidence="12">The sequence shown here is derived from an EMBL/GenBank/DDBJ whole genome shotgun (WGS) entry which is preliminary data.</text>
</comment>
<dbReference type="PATRIC" id="fig|1121338.3.peg.479"/>
<dbReference type="PANTHER" id="PTHR32089:SF112">
    <property type="entry name" value="LYSOZYME-LIKE PROTEIN-RELATED"/>
    <property type="match status" value="1"/>
</dbReference>
<evidence type="ECO:0000256" key="3">
    <source>
        <dbReference type="ARBA" id="ARBA00022989"/>
    </source>
</evidence>
<organism evidence="12 13">
    <name type="scientific">Clostridium tepidiprofundi DSM 19306</name>
    <dbReference type="NCBI Taxonomy" id="1121338"/>
    <lineage>
        <taxon>Bacteria</taxon>
        <taxon>Bacillati</taxon>
        <taxon>Bacillota</taxon>
        <taxon>Clostridia</taxon>
        <taxon>Eubacteriales</taxon>
        <taxon>Clostridiaceae</taxon>
        <taxon>Clostridium</taxon>
    </lineage>
</organism>
<evidence type="ECO:0000256" key="6">
    <source>
        <dbReference type="ARBA" id="ARBA00029447"/>
    </source>
</evidence>
<feature type="transmembrane region" description="Helical" evidence="9">
    <location>
        <begin position="176"/>
        <end position="196"/>
    </location>
</feature>
<dbReference type="InterPro" id="IPR003660">
    <property type="entry name" value="HAMP_dom"/>
</dbReference>
<dbReference type="STRING" id="1121338.CLTEP_04720"/>
<dbReference type="PROSITE" id="PS50885">
    <property type="entry name" value="HAMP"/>
    <property type="match status" value="1"/>
</dbReference>
<evidence type="ECO:0000259" key="10">
    <source>
        <dbReference type="PROSITE" id="PS50111"/>
    </source>
</evidence>
<dbReference type="GO" id="GO:0007165">
    <property type="term" value="P:signal transduction"/>
    <property type="evidence" value="ECO:0007669"/>
    <property type="project" value="UniProtKB-KW"/>
</dbReference>
<dbReference type="Gene3D" id="6.10.340.10">
    <property type="match status" value="1"/>
</dbReference>
<evidence type="ECO:0000313" key="12">
    <source>
        <dbReference type="EMBL" id="KYH35533.1"/>
    </source>
</evidence>
<reference evidence="12 13" key="1">
    <citation type="submission" date="2016-02" db="EMBL/GenBank/DDBJ databases">
        <title>Genome sequence of Clostridium tepidiprofundi DSM 19306.</title>
        <authorList>
            <person name="Poehlein A."/>
            <person name="Daniel R."/>
        </authorList>
    </citation>
    <scope>NUCLEOTIDE SEQUENCE [LARGE SCALE GENOMIC DNA]</scope>
    <source>
        <strain evidence="12 13">DSM 19306</strain>
    </source>
</reference>
<evidence type="ECO:0000256" key="9">
    <source>
        <dbReference type="SAM" id="Phobius"/>
    </source>
</evidence>
<evidence type="ECO:0000256" key="2">
    <source>
        <dbReference type="ARBA" id="ARBA00022692"/>
    </source>
</evidence>
<sequence length="557" mass="62146">MLNSINKKIAMLLFLVFSVFIVTMCQLLYTFNSLNDDGVAINLSGSQRMRTMLLSNYSLLYKDASNGNISSDIKDIKNTLTKELAMFKKINSALISGDDSLNISENKNMTIVTELKRIQQNIEKYETSVDNVINNVDVDTNVEYIYNNALELKGMFNTIVLMYQKQYDNKISRFKIMLYVYLMIGIIILFIGIGIAKKTIVIPIKKITEKLGEIASGSGDLTKEIDIKSNDEIGVLAQNFNAFLKDIREMVATIDSSSKEIFESIDVLVSSTNEVAVTSNKLSVATNEIAVGSNEQAQDVSATAENIIDLGNEINSIRNLSQNMKEYSEKIRTLNENNKNNMDMLYKHNQENFAAATDIYQAIEKLYENTLNISTITEVITNIANQTNMLALNASIEAARAGEHGRGFAIVANEVSNLADQSEQSISQIAELISVIQEDVKNTKILMEKIMKLTKEQSKAVEVTKQDFEVITDSLGRIIDKIDDVTDKVTIVDKNKNNIIETIENISAVSEETAASTEEFAAFSDKFNVSVREINNITIALKHASKNLSDLIGQFKY</sequence>
<keyword evidence="13" id="KW-1185">Reference proteome</keyword>
<dbReference type="Pfam" id="PF00015">
    <property type="entry name" value="MCPsignal"/>
    <property type="match status" value="1"/>
</dbReference>
<dbReference type="RefSeq" id="WP_066822018.1">
    <property type="nucleotide sequence ID" value="NZ_LTBA01000002.1"/>
</dbReference>
<protein>
    <submittedName>
        <fullName evidence="12">Methyl-accepting chemotaxis protein McpC</fullName>
    </submittedName>
</protein>
<dbReference type="AlphaFoldDB" id="A0A151B6V8"/>
<dbReference type="Gene3D" id="1.10.287.950">
    <property type="entry name" value="Methyl-accepting chemotaxis protein"/>
    <property type="match status" value="1"/>
</dbReference>
<keyword evidence="2 9" id="KW-0812">Transmembrane</keyword>
<keyword evidence="3 9" id="KW-1133">Transmembrane helix</keyword>
<feature type="domain" description="HAMP" evidence="11">
    <location>
        <begin position="198"/>
        <end position="252"/>
    </location>
</feature>
<keyword evidence="4 9" id="KW-0472">Membrane</keyword>
<dbReference type="SMART" id="SM00283">
    <property type="entry name" value="MA"/>
    <property type="match status" value="1"/>
</dbReference>
<gene>
    <name evidence="12" type="primary">mcpC_3</name>
    <name evidence="12" type="ORF">CLTEP_04720</name>
</gene>
<comment type="subcellular location">
    <subcellularLocation>
        <location evidence="1">Membrane</location>
        <topology evidence="1">Multi-pass membrane protein</topology>
    </subcellularLocation>
</comment>
<comment type="similarity">
    <text evidence="6">Belongs to the methyl-accepting chemotaxis (MCP) protein family.</text>
</comment>
<evidence type="ECO:0000256" key="8">
    <source>
        <dbReference type="SAM" id="Coils"/>
    </source>
</evidence>
<feature type="coiled-coil region" evidence="8">
    <location>
        <begin position="310"/>
        <end position="344"/>
    </location>
</feature>
<dbReference type="CDD" id="cd06225">
    <property type="entry name" value="HAMP"/>
    <property type="match status" value="1"/>
</dbReference>
<dbReference type="PANTHER" id="PTHR32089">
    <property type="entry name" value="METHYL-ACCEPTING CHEMOTAXIS PROTEIN MCPB"/>
    <property type="match status" value="1"/>
</dbReference>
<dbReference type="Pfam" id="PF13675">
    <property type="entry name" value="PilJ"/>
    <property type="match status" value="1"/>
</dbReference>
<dbReference type="SUPFAM" id="SSF58104">
    <property type="entry name" value="Methyl-accepting chemotaxis protein (MCP) signaling domain"/>
    <property type="match status" value="1"/>
</dbReference>
<dbReference type="OrthoDB" id="9814363at2"/>
<feature type="domain" description="Methyl-accepting transducer" evidence="10">
    <location>
        <begin position="271"/>
        <end position="521"/>
    </location>
</feature>
<dbReference type="EMBL" id="LTBA01000002">
    <property type="protein sequence ID" value="KYH35533.1"/>
    <property type="molecule type" value="Genomic_DNA"/>
</dbReference>
<keyword evidence="5 7" id="KW-0807">Transducer</keyword>